<accession>T1C3X8</accession>
<evidence type="ECO:0000256" key="5">
    <source>
        <dbReference type="ARBA" id="ARBA00022909"/>
    </source>
</evidence>
<name>T1C3X8_9ZZZZ</name>
<dbReference type="NCBIfam" id="TIGR00526">
    <property type="entry name" value="folB_dom"/>
    <property type="match status" value="1"/>
</dbReference>
<dbReference type="GO" id="GO:0005737">
    <property type="term" value="C:cytoplasm"/>
    <property type="evidence" value="ECO:0007669"/>
    <property type="project" value="TreeGrafter"/>
</dbReference>
<comment type="caution">
    <text evidence="10">The sequence shown here is derived from an EMBL/GenBank/DDBJ whole genome shotgun (WGS) entry which is preliminary data.</text>
</comment>
<proteinExistence type="inferred from homology"/>
<dbReference type="InterPro" id="IPR006156">
    <property type="entry name" value="Dihydroneopterin_aldolase"/>
</dbReference>
<reference evidence="10" key="1">
    <citation type="submission" date="2013-08" db="EMBL/GenBank/DDBJ databases">
        <authorList>
            <person name="Mendez C."/>
            <person name="Richter M."/>
            <person name="Ferrer M."/>
            <person name="Sanchez J."/>
        </authorList>
    </citation>
    <scope>NUCLEOTIDE SEQUENCE</scope>
</reference>
<dbReference type="GO" id="GO:0004150">
    <property type="term" value="F:dihydroneopterin aldolase activity"/>
    <property type="evidence" value="ECO:0007669"/>
    <property type="project" value="UniProtKB-EC"/>
</dbReference>
<keyword evidence="7" id="KW-0456">Lyase</keyword>
<dbReference type="PANTHER" id="PTHR42844:SF1">
    <property type="entry name" value="DIHYDRONEOPTERIN ALDOLASE 1-RELATED"/>
    <property type="match status" value="1"/>
</dbReference>
<evidence type="ECO:0000256" key="7">
    <source>
        <dbReference type="ARBA" id="ARBA00023239"/>
    </source>
</evidence>
<dbReference type="InterPro" id="IPR043133">
    <property type="entry name" value="GTP-CH-I_C/QueF"/>
</dbReference>
<dbReference type="GO" id="GO:0016853">
    <property type="term" value="F:isomerase activity"/>
    <property type="evidence" value="ECO:0007669"/>
    <property type="project" value="UniProtKB-KW"/>
</dbReference>
<evidence type="ECO:0000259" key="9">
    <source>
        <dbReference type="SMART" id="SM00905"/>
    </source>
</evidence>
<evidence type="ECO:0000256" key="6">
    <source>
        <dbReference type="ARBA" id="ARBA00023235"/>
    </source>
</evidence>
<dbReference type="NCBIfam" id="TIGR00525">
    <property type="entry name" value="folB"/>
    <property type="match status" value="1"/>
</dbReference>
<keyword evidence="6" id="KW-0413">Isomerase</keyword>
<evidence type="ECO:0000256" key="3">
    <source>
        <dbReference type="ARBA" id="ARBA00005708"/>
    </source>
</evidence>
<dbReference type="EMBL" id="AUZY01001003">
    <property type="protein sequence ID" value="EQD76692.1"/>
    <property type="molecule type" value="Genomic_DNA"/>
</dbReference>
<dbReference type="SUPFAM" id="SSF55620">
    <property type="entry name" value="Tetrahydrobiopterin biosynthesis enzymes-like"/>
    <property type="match status" value="1"/>
</dbReference>
<dbReference type="SMART" id="SM00905">
    <property type="entry name" value="FolB"/>
    <property type="match status" value="1"/>
</dbReference>
<dbReference type="AlphaFoldDB" id="T1C3X8"/>
<comment type="pathway">
    <text evidence="2">Cofactor biosynthesis; tetrahydrofolate biosynthesis; 2-amino-4-hydroxy-6-hydroxymethyl-7,8-dihydropteridine diphosphate from 7,8-dihydroneopterin triphosphate: step 3/4.</text>
</comment>
<dbReference type="CDD" id="cd00534">
    <property type="entry name" value="DHNA_DHNTPE"/>
    <property type="match status" value="1"/>
</dbReference>
<comment type="similarity">
    <text evidence="3">Belongs to the DHNA family.</text>
</comment>
<reference evidence="10" key="2">
    <citation type="journal article" date="2014" name="ISME J.">
        <title>Microbial stratification in low pH oxic and suboxic macroscopic growths along an acid mine drainage.</title>
        <authorList>
            <person name="Mendez-Garcia C."/>
            <person name="Mesa V."/>
            <person name="Sprenger R.R."/>
            <person name="Richter M."/>
            <person name="Diez M.S."/>
            <person name="Solano J."/>
            <person name="Bargiela R."/>
            <person name="Golyshina O.V."/>
            <person name="Manteca A."/>
            <person name="Ramos J.L."/>
            <person name="Gallego J.R."/>
            <person name="Llorente I."/>
            <person name="Martins Dos Santos V.A."/>
            <person name="Jensen O.N."/>
            <person name="Pelaez A.I."/>
            <person name="Sanchez J."/>
            <person name="Ferrer M."/>
        </authorList>
    </citation>
    <scope>NUCLEOTIDE SEQUENCE</scope>
</reference>
<dbReference type="Pfam" id="PF02152">
    <property type="entry name" value="FolB"/>
    <property type="match status" value="1"/>
</dbReference>
<protein>
    <recommendedName>
        <fullName evidence="4">dihydroneopterin aldolase</fullName>
        <ecNumber evidence="4">4.1.2.25</ecNumber>
    </recommendedName>
    <alternativeName>
        <fullName evidence="8">7,8-dihydroneopterin aldolase</fullName>
    </alternativeName>
</protein>
<evidence type="ECO:0000256" key="8">
    <source>
        <dbReference type="ARBA" id="ARBA00032903"/>
    </source>
</evidence>
<organism evidence="10">
    <name type="scientific">mine drainage metagenome</name>
    <dbReference type="NCBI Taxonomy" id="410659"/>
    <lineage>
        <taxon>unclassified sequences</taxon>
        <taxon>metagenomes</taxon>
        <taxon>ecological metagenomes</taxon>
    </lineage>
</organism>
<dbReference type="FunFam" id="3.30.1130.10:FF:000002">
    <property type="entry name" value="7,8-dihydroneopterin aldolase"/>
    <property type="match status" value="1"/>
</dbReference>
<sequence>MTNQTDRVFINGLTLDAAIGVHAYEQPLRQRLVLDVEMAVDLAPAAASGRLEETIDYKQVAETIQALAKDRRFALVETLAEVVARIILDDFGAASVRLVVAKPGAVRGAVNVGVVIERTRTPSEN</sequence>
<evidence type="ECO:0000256" key="2">
    <source>
        <dbReference type="ARBA" id="ARBA00005013"/>
    </source>
</evidence>
<feature type="domain" description="Dihydroneopterin aldolase/epimerase" evidence="9">
    <location>
        <begin position="8"/>
        <end position="118"/>
    </location>
</feature>
<keyword evidence="5" id="KW-0289">Folate biosynthesis</keyword>
<dbReference type="PANTHER" id="PTHR42844">
    <property type="entry name" value="DIHYDRONEOPTERIN ALDOLASE 1-RELATED"/>
    <property type="match status" value="1"/>
</dbReference>
<dbReference type="Gene3D" id="3.30.1130.10">
    <property type="match status" value="1"/>
</dbReference>
<evidence type="ECO:0000313" key="10">
    <source>
        <dbReference type="EMBL" id="EQD76692.1"/>
    </source>
</evidence>
<dbReference type="EC" id="4.1.2.25" evidence="4"/>
<comment type="catalytic activity">
    <reaction evidence="1">
        <text>7,8-dihydroneopterin = 6-hydroxymethyl-7,8-dihydropterin + glycolaldehyde</text>
        <dbReference type="Rhea" id="RHEA:10540"/>
        <dbReference type="ChEBI" id="CHEBI:17001"/>
        <dbReference type="ChEBI" id="CHEBI:17071"/>
        <dbReference type="ChEBI" id="CHEBI:44841"/>
        <dbReference type="EC" id="4.1.2.25"/>
    </reaction>
</comment>
<dbReference type="GO" id="GO:0046656">
    <property type="term" value="P:folic acid biosynthetic process"/>
    <property type="evidence" value="ECO:0007669"/>
    <property type="project" value="UniProtKB-KW"/>
</dbReference>
<evidence type="ECO:0000256" key="1">
    <source>
        <dbReference type="ARBA" id="ARBA00001353"/>
    </source>
</evidence>
<dbReference type="InterPro" id="IPR006157">
    <property type="entry name" value="FolB_dom"/>
</dbReference>
<gene>
    <name evidence="10" type="ORF">B1B_01501</name>
</gene>
<evidence type="ECO:0000256" key="4">
    <source>
        <dbReference type="ARBA" id="ARBA00013043"/>
    </source>
</evidence>